<dbReference type="SUPFAM" id="SSF53474">
    <property type="entry name" value="alpha/beta-Hydrolases"/>
    <property type="match status" value="1"/>
</dbReference>
<dbReference type="EMBL" id="GL833139">
    <property type="protein sequence ID" value="EGB05709.1"/>
    <property type="molecule type" value="Genomic_DNA"/>
</dbReference>
<protein>
    <recommendedName>
        <fullName evidence="3">Phospholipase/carboxylesterase/thioesterase domain-containing protein</fullName>
    </recommendedName>
</protein>
<dbReference type="OMA" id="NHEVAMW"/>
<evidence type="ECO:0000313" key="4">
    <source>
        <dbReference type="EMBL" id="EGB05709.1"/>
    </source>
</evidence>
<dbReference type="KEGG" id="aaf:AURANDRAFT_54507"/>
<dbReference type="InterPro" id="IPR050565">
    <property type="entry name" value="LYPA1-2/EST-like"/>
</dbReference>
<feature type="domain" description="Phospholipase/carboxylesterase/thioesterase" evidence="3">
    <location>
        <begin position="118"/>
        <end position="321"/>
    </location>
</feature>
<dbReference type="eggNOG" id="KOG2112">
    <property type="taxonomic scope" value="Eukaryota"/>
</dbReference>
<dbReference type="GeneID" id="20222399"/>
<keyword evidence="5" id="KW-1185">Reference proteome</keyword>
<dbReference type="GO" id="GO:0005737">
    <property type="term" value="C:cytoplasm"/>
    <property type="evidence" value="ECO:0007669"/>
    <property type="project" value="TreeGrafter"/>
</dbReference>
<name>F0YGP4_AURAN</name>
<proteinExistence type="inferred from homology"/>
<sequence length="328" mass="36004">MWKDNSKFALLNSLDLSDYRVEHVAQPTLSMLGFGSKTPGSMVLIEAGQAGQEIIFRGKSNHEVAMWVDVIREIKRRYLYPLSKHVPSHTGLGGLVFHQGDGSGGNGLTLSPASGNYSSVFVWLHGLGDTPFSWYGTMAQFAIRSMPDTRFVLPLAPTRKITVYHGTQMHAWYDIFGLDDKSVQDRTRIEESTERINTIINEQALSAGVKPCRVAIGGFSLGGALALHVVLRSKHKLAGCAVASGWLPLEMDYPEKLSAEACKTPICMYGLSDRRVPVGFARRTHSRLSADLKLAVAFHTYDGLGHSTCASEMVRIGQFVTAAMCRSR</sequence>
<dbReference type="PANTHER" id="PTHR10655">
    <property type="entry name" value="LYSOPHOSPHOLIPASE-RELATED"/>
    <property type="match status" value="1"/>
</dbReference>
<dbReference type="RefSeq" id="XP_009039548.1">
    <property type="nucleotide sequence ID" value="XM_009041300.1"/>
</dbReference>
<dbReference type="OrthoDB" id="2418081at2759"/>
<evidence type="ECO:0000256" key="2">
    <source>
        <dbReference type="ARBA" id="ARBA00022801"/>
    </source>
</evidence>
<evidence type="ECO:0000259" key="3">
    <source>
        <dbReference type="Pfam" id="PF02230"/>
    </source>
</evidence>
<evidence type="ECO:0000256" key="1">
    <source>
        <dbReference type="ARBA" id="ARBA00006499"/>
    </source>
</evidence>
<dbReference type="Gene3D" id="3.40.50.1820">
    <property type="entry name" value="alpha/beta hydrolase"/>
    <property type="match status" value="1"/>
</dbReference>
<dbReference type="Pfam" id="PF02230">
    <property type="entry name" value="Abhydrolase_2"/>
    <property type="match status" value="1"/>
</dbReference>
<comment type="similarity">
    <text evidence="1">Belongs to the AB hydrolase superfamily. AB hydrolase 2 family.</text>
</comment>
<dbReference type="InterPro" id="IPR029058">
    <property type="entry name" value="AB_hydrolase_fold"/>
</dbReference>
<dbReference type="PANTHER" id="PTHR10655:SF17">
    <property type="entry name" value="LYSOPHOSPHOLIPASE-LIKE PROTEIN 1"/>
    <property type="match status" value="1"/>
</dbReference>
<evidence type="ECO:0000313" key="5">
    <source>
        <dbReference type="Proteomes" id="UP000002729"/>
    </source>
</evidence>
<accession>F0YGP4</accession>
<reference evidence="4 5" key="1">
    <citation type="journal article" date="2011" name="Proc. Natl. Acad. Sci. U.S.A.">
        <title>Niche of harmful alga Aureococcus anophagefferens revealed through ecogenomics.</title>
        <authorList>
            <person name="Gobler C.J."/>
            <person name="Berry D.L."/>
            <person name="Dyhrman S.T."/>
            <person name="Wilhelm S.W."/>
            <person name="Salamov A."/>
            <person name="Lobanov A.V."/>
            <person name="Zhang Y."/>
            <person name="Collier J.L."/>
            <person name="Wurch L.L."/>
            <person name="Kustka A.B."/>
            <person name="Dill B.D."/>
            <person name="Shah M."/>
            <person name="VerBerkmoes N.C."/>
            <person name="Kuo A."/>
            <person name="Terry A."/>
            <person name="Pangilinan J."/>
            <person name="Lindquist E.A."/>
            <person name="Lucas S."/>
            <person name="Paulsen I.T."/>
            <person name="Hattenrath-Lehmann T.K."/>
            <person name="Talmage S.C."/>
            <person name="Walker E.A."/>
            <person name="Koch F."/>
            <person name="Burson A.M."/>
            <person name="Marcoval M.A."/>
            <person name="Tang Y.Z."/>
            <person name="Lecleir G.R."/>
            <person name="Coyne K.J."/>
            <person name="Berg G.M."/>
            <person name="Bertrand E.M."/>
            <person name="Saito M.A."/>
            <person name="Gladyshev V.N."/>
            <person name="Grigoriev I.V."/>
        </authorList>
    </citation>
    <scope>NUCLEOTIDE SEQUENCE [LARGE SCALE GENOMIC DNA]</scope>
    <source>
        <strain evidence="5">CCMP 1984</strain>
    </source>
</reference>
<dbReference type="InParanoid" id="F0YGP4"/>
<dbReference type="GO" id="GO:0008474">
    <property type="term" value="F:palmitoyl-(protein) hydrolase activity"/>
    <property type="evidence" value="ECO:0007669"/>
    <property type="project" value="TreeGrafter"/>
</dbReference>
<dbReference type="AlphaFoldDB" id="F0YGP4"/>
<dbReference type="InterPro" id="IPR003140">
    <property type="entry name" value="PLipase/COase/thioEstase"/>
</dbReference>
<organism evidence="5">
    <name type="scientific">Aureococcus anophagefferens</name>
    <name type="common">Harmful bloom alga</name>
    <dbReference type="NCBI Taxonomy" id="44056"/>
    <lineage>
        <taxon>Eukaryota</taxon>
        <taxon>Sar</taxon>
        <taxon>Stramenopiles</taxon>
        <taxon>Ochrophyta</taxon>
        <taxon>Pelagophyceae</taxon>
        <taxon>Pelagomonadales</taxon>
        <taxon>Pelagomonadaceae</taxon>
        <taxon>Aureococcus</taxon>
    </lineage>
</organism>
<dbReference type="Proteomes" id="UP000002729">
    <property type="component" value="Unassembled WGS sequence"/>
</dbReference>
<keyword evidence="2" id="KW-0378">Hydrolase</keyword>
<dbReference type="GO" id="GO:0052689">
    <property type="term" value="F:carboxylic ester hydrolase activity"/>
    <property type="evidence" value="ECO:0007669"/>
    <property type="project" value="TreeGrafter"/>
</dbReference>
<gene>
    <name evidence="4" type="ORF">AURANDRAFT_54507</name>
</gene>